<dbReference type="AlphaFoldDB" id="A0A914D8T2"/>
<accession>A0A914D8T2</accession>
<evidence type="ECO:0000256" key="2">
    <source>
        <dbReference type="SAM" id="SignalP"/>
    </source>
</evidence>
<dbReference type="Proteomes" id="UP000887540">
    <property type="component" value="Unplaced"/>
</dbReference>
<sequence>MYKKCAAMIFLVVAISSSAIEPSGYNLSNATECGSSDNRTKANPALITRFNMLFFMYEHISGHLSPLQSAMSIIYACCGIGIMGYFGQYLSQMKNLSLDQGLI</sequence>
<evidence type="ECO:0000313" key="3">
    <source>
        <dbReference type="Proteomes" id="UP000887540"/>
    </source>
</evidence>
<keyword evidence="2" id="KW-0732">Signal</keyword>
<evidence type="ECO:0000313" key="4">
    <source>
        <dbReference type="WBParaSite" id="ACRNAN_scaffold19770.g30891.t1"/>
    </source>
</evidence>
<evidence type="ECO:0000256" key="1">
    <source>
        <dbReference type="SAM" id="Phobius"/>
    </source>
</evidence>
<dbReference type="WBParaSite" id="ACRNAN_scaffold19770.g30891.t1">
    <property type="protein sequence ID" value="ACRNAN_scaffold19770.g30891.t1"/>
    <property type="gene ID" value="ACRNAN_scaffold19770.g30891"/>
</dbReference>
<name>A0A914D8T2_9BILA</name>
<organism evidence="3 4">
    <name type="scientific">Acrobeloides nanus</name>
    <dbReference type="NCBI Taxonomy" id="290746"/>
    <lineage>
        <taxon>Eukaryota</taxon>
        <taxon>Metazoa</taxon>
        <taxon>Ecdysozoa</taxon>
        <taxon>Nematoda</taxon>
        <taxon>Chromadorea</taxon>
        <taxon>Rhabditida</taxon>
        <taxon>Tylenchina</taxon>
        <taxon>Cephalobomorpha</taxon>
        <taxon>Cephaloboidea</taxon>
        <taxon>Cephalobidae</taxon>
        <taxon>Acrobeloides</taxon>
    </lineage>
</organism>
<feature type="transmembrane region" description="Helical" evidence="1">
    <location>
        <begin position="67"/>
        <end position="86"/>
    </location>
</feature>
<keyword evidence="1" id="KW-0472">Membrane</keyword>
<feature type="chain" id="PRO_5037494664" evidence="2">
    <location>
        <begin position="20"/>
        <end position="103"/>
    </location>
</feature>
<reference evidence="4" key="1">
    <citation type="submission" date="2022-11" db="UniProtKB">
        <authorList>
            <consortium name="WormBaseParasite"/>
        </authorList>
    </citation>
    <scope>IDENTIFICATION</scope>
</reference>
<proteinExistence type="predicted"/>
<keyword evidence="1" id="KW-1133">Transmembrane helix</keyword>
<keyword evidence="3" id="KW-1185">Reference proteome</keyword>
<keyword evidence="1" id="KW-0812">Transmembrane</keyword>
<feature type="signal peptide" evidence="2">
    <location>
        <begin position="1"/>
        <end position="19"/>
    </location>
</feature>
<protein>
    <submittedName>
        <fullName evidence="4">Uncharacterized protein</fullName>
    </submittedName>
</protein>